<keyword evidence="2 3" id="KW-0040">ANK repeat</keyword>
<evidence type="ECO:0008006" key="6">
    <source>
        <dbReference type="Google" id="ProtNLM"/>
    </source>
</evidence>
<sequence length="229" mass="24478">MGLAASARGIIKVLLKHGADVNALSAAGVSPIHTIIETADKDPSEPAERLHAITTGSAPGMLDIDALDKDGMTPLARLVSMRAVRTLRQRMLVMLVRNGANIHAKQKCGAQNSLCSGGTPLHFACYNHDPVMLKFLIDKGASEDVNSRTDAGFTPLMILVTAAAEGIIARNELASMKNILLDAGADPTVKNSEGKSAQDIWIEKNPSTGQHWIWKSMLGALDDSNYVRE</sequence>
<dbReference type="Gene3D" id="1.25.40.20">
    <property type="entry name" value="Ankyrin repeat-containing domain"/>
    <property type="match status" value="1"/>
</dbReference>
<dbReference type="Pfam" id="PF00023">
    <property type="entry name" value="Ank"/>
    <property type="match status" value="1"/>
</dbReference>
<accession>A0A9P5GXI1</accession>
<dbReference type="InterPro" id="IPR050745">
    <property type="entry name" value="Multifunctional_regulatory"/>
</dbReference>
<dbReference type="PROSITE" id="PS50088">
    <property type="entry name" value="ANK_REPEAT"/>
    <property type="match status" value="1"/>
</dbReference>
<dbReference type="SUPFAM" id="SSF48403">
    <property type="entry name" value="Ankyrin repeat"/>
    <property type="match status" value="1"/>
</dbReference>
<dbReference type="SMART" id="SM00248">
    <property type="entry name" value="ANK"/>
    <property type="match status" value="3"/>
</dbReference>
<dbReference type="AlphaFoldDB" id="A0A9P5GXI1"/>
<feature type="repeat" description="ANK" evidence="3">
    <location>
        <begin position="116"/>
        <end position="148"/>
    </location>
</feature>
<proteinExistence type="predicted"/>
<dbReference type="InterPro" id="IPR036770">
    <property type="entry name" value="Ankyrin_rpt-contain_sf"/>
</dbReference>
<dbReference type="Proteomes" id="UP000722485">
    <property type="component" value="Unassembled WGS sequence"/>
</dbReference>
<reference evidence="4" key="1">
    <citation type="submission" date="2020-03" db="EMBL/GenBank/DDBJ databases">
        <title>Draft Genome Sequence of Cylindrodendrum hubeiense.</title>
        <authorList>
            <person name="Buettner E."/>
            <person name="Kellner H."/>
        </authorList>
    </citation>
    <scope>NUCLEOTIDE SEQUENCE</scope>
    <source>
        <strain evidence="4">IHI 201604</strain>
    </source>
</reference>
<dbReference type="OrthoDB" id="341259at2759"/>
<keyword evidence="5" id="KW-1185">Reference proteome</keyword>
<evidence type="ECO:0000256" key="3">
    <source>
        <dbReference type="PROSITE-ProRule" id="PRU00023"/>
    </source>
</evidence>
<evidence type="ECO:0000313" key="5">
    <source>
        <dbReference type="Proteomes" id="UP000722485"/>
    </source>
</evidence>
<gene>
    <name evidence="4" type="ORF">G7Z17_g10550</name>
</gene>
<dbReference type="InterPro" id="IPR002110">
    <property type="entry name" value="Ankyrin_rpt"/>
</dbReference>
<dbReference type="PROSITE" id="PS50297">
    <property type="entry name" value="ANK_REP_REGION"/>
    <property type="match status" value="1"/>
</dbReference>
<dbReference type="EMBL" id="JAANBB010000350">
    <property type="protein sequence ID" value="KAF7543681.1"/>
    <property type="molecule type" value="Genomic_DNA"/>
</dbReference>
<dbReference type="PANTHER" id="PTHR24189">
    <property type="entry name" value="MYOTROPHIN"/>
    <property type="match status" value="1"/>
</dbReference>
<evidence type="ECO:0000313" key="4">
    <source>
        <dbReference type="EMBL" id="KAF7543681.1"/>
    </source>
</evidence>
<evidence type="ECO:0000256" key="2">
    <source>
        <dbReference type="ARBA" id="ARBA00023043"/>
    </source>
</evidence>
<keyword evidence="1" id="KW-0677">Repeat</keyword>
<dbReference type="PANTHER" id="PTHR24189:SF50">
    <property type="entry name" value="ANKYRIN REPEAT AND SOCS BOX PROTEIN 2"/>
    <property type="match status" value="1"/>
</dbReference>
<name>A0A9P5GXI1_9HYPO</name>
<comment type="caution">
    <text evidence="4">The sequence shown here is derived from an EMBL/GenBank/DDBJ whole genome shotgun (WGS) entry which is preliminary data.</text>
</comment>
<organism evidence="4 5">
    <name type="scientific">Cylindrodendrum hubeiense</name>
    <dbReference type="NCBI Taxonomy" id="595255"/>
    <lineage>
        <taxon>Eukaryota</taxon>
        <taxon>Fungi</taxon>
        <taxon>Dikarya</taxon>
        <taxon>Ascomycota</taxon>
        <taxon>Pezizomycotina</taxon>
        <taxon>Sordariomycetes</taxon>
        <taxon>Hypocreomycetidae</taxon>
        <taxon>Hypocreales</taxon>
        <taxon>Nectriaceae</taxon>
        <taxon>Cylindrodendrum</taxon>
    </lineage>
</organism>
<protein>
    <recommendedName>
        <fullName evidence="6">Ankyrin</fullName>
    </recommendedName>
</protein>
<dbReference type="Pfam" id="PF12796">
    <property type="entry name" value="Ank_2"/>
    <property type="match status" value="1"/>
</dbReference>
<evidence type="ECO:0000256" key="1">
    <source>
        <dbReference type="ARBA" id="ARBA00022737"/>
    </source>
</evidence>